<accession>A0ACB9AU92</accession>
<evidence type="ECO:0000313" key="2">
    <source>
        <dbReference type="Proteomes" id="UP001056120"/>
    </source>
</evidence>
<keyword evidence="2" id="KW-1185">Reference proteome</keyword>
<dbReference type="Proteomes" id="UP001056120">
    <property type="component" value="Linkage Group LG24"/>
</dbReference>
<protein>
    <submittedName>
        <fullName evidence="1">Uncharacterized protein</fullName>
    </submittedName>
</protein>
<comment type="caution">
    <text evidence="1">The sequence shown here is derived from an EMBL/GenBank/DDBJ whole genome shotgun (WGS) entry which is preliminary data.</text>
</comment>
<reference evidence="1 2" key="2">
    <citation type="journal article" date="2022" name="Mol. Ecol. Resour.">
        <title>The genomes of chicory, endive, great burdock and yacon provide insights into Asteraceae paleo-polyploidization history and plant inulin production.</title>
        <authorList>
            <person name="Fan W."/>
            <person name="Wang S."/>
            <person name="Wang H."/>
            <person name="Wang A."/>
            <person name="Jiang F."/>
            <person name="Liu H."/>
            <person name="Zhao H."/>
            <person name="Xu D."/>
            <person name="Zhang Y."/>
        </authorList>
    </citation>
    <scope>NUCLEOTIDE SEQUENCE [LARGE SCALE GENOMIC DNA]</scope>
    <source>
        <strain evidence="2">cv. Yunnan</strain>
        <tissue evidence="1">Leaves</tissue>
    </source>
</reference>
<name>A0ACB9AU92_9ASTR</name>
<sequence>MGTAATAYALLVCLILSQTYATTHFSVESPPRRTEEEMRTTYELWLARHGKTYNALGEKESRFQIFAHNLRFIDEHNFSGNRTYTVGLNQFADLTNEEYRSMYLGTKADPYRRIAKMQRGEISRRHAVQSNEMFPEKVDWRERGAVTPIKNQGGCGAVCDPIRIDVQNRAKIVSINGYEDVPPMNEKTLMKAVAHQPVSVGIEASGRAFQLYSSVNSKK</sequence>
<organism evidence="1 2">
    <name type="scientific">Smallanthus sonchifolius</name>
    <dbReference type="NCBI Taxonomy" id="185202"/>
    <lineage>
        <taxon>Eukaryota</taxon>
        <taxon>Viridiplantae</taxon>
        <taxon>Streptophyta</taxon>
        <taxon>Embryophyta</taxon>
        <taxon>Tracheophyta</taxon>
        <taxon>Spermatophyta</taxon>
        <taxon>Magnoliopsida</taxon>
        <taxon>eudicotyledons</taxon>
        <taxon>Gunneridae</taxon>
        <taxon>Pentapetalae</taxon>
        <taxon>asterids</taxon>
        <taxon>campanulids</taxon>
        <taxon>Asterales</taxon>
        <taxon>Asteraceae</taxon>
        <taxon>Asteroideae</taxon>
        <taxon>Heliantheae alliance</taxon>
        <taxon>Millerieae</taxon>
        <taxon>Smallanthus</taxon>
    </lineage>
</organism>
<evidence type="ECO:0000313" key="1">
    <source>
        <dbReference type="EMBL" id="KAI3713036.1"/>
    </source>
</evidence>
<proteinExistence type="predicted"/>
<reference evidence="2" key="1">
    <citation type="journal article" date="2022" name="Mol. Ecol. Resour.">
        <title>The genomes of chicory, endive, great burdock and yacon provide insights into Asteraceae palaeo-polyploidization history and plant inulin production.</title>
        <authorList>
            <person name="Fan W."/>
            <person name="Wang S."/>
            <person name="Wang H."/>
            <person name="Wang A."/>
            <person name="Jiang F."/>
            <person name="Liu H."/>
            <person name="Zhao H."/>
            <person name="Xu D."/>
            <person name="Zhang Y."/>
        </authorList>
    </citation>
    <scope>NUCLEOTIDE SEQUENCE [LARGE SCALE GENOMIC DNA]</scope>
    <source>
        <strain evidence="2">cv. Yunnan</strain>
    </source>
</reference>
<gene>
    <name evidence="1" type="ORF">L1987_71606</name>
</gene>
<dbReference type="EMBL" id="CM042041">
    <property type="protein sequence ID" value="KAI3713036.1"/>
    <property type="molecule type" value="Genomic_DNA"/>
</dbReference>